<dbReference type="RefSeq" id="WP_169745020.1">
    <property type="nucleotide sequence ID" value="NZ_KK073874.1"/>
</dbReference>
<sequence length="51" mass="5275">MLKKVLKWGAIALLVFFVVTQPADAAGVVRSLGDGLVNIASGMSAFVTNVV</sequence>
<dbReference type="Proteomes" id="UP000021053">
    <property type="component" value="Unassembled WGS sequence"/>
</dbReference>
<dbReference type="EMBL" id="JFBT01000001">
    <property type="protein sequence ID" value="EXG81356.1"/>
    <property type="molecule type" value="Genomic_DNA"/>
</dbReference>
<reference evidence="2 3" key="1">
    <citation type="submission" date="2013-07" db="EMBL/GenBank/DDBJ databases">
        <authorList>
            <consortium name="DOE Joint Genome Institute"/>
            <person name="Eisen J."/>
            <person name="Huntemann M."/>
            <person name="Han J."/>
            <person name="Chen A."/>
            <person name="Kyrpides N."/>
            <person name="Mavromatis K."/>
            <person name="Markowitz V."/>
            <person name="Palaniappan K."/>
            <person name="Ivanova N."/>
            <person name="Schaumberg A."/>
            <person name="Pati A."/>
            <person name="Liolios K."/>
            <person name="Nordberg H.P."/>
            <person name="Cantor M.N."/>
            <person name="Hua S.X."/>
            <person name="Woyke T."/>
        </authorList>
    </citation>
    <scope>NUCLEOTIDE SEQUENCE [LARGE SCALE GENOMIC DNA]</scope>
    <source>
        <strain evidence="2 3">DSM 44712</strain>
    </source>
</reference>
<evidence type="ECO:0000313" key="2">
    <source>
        <dbReference type="EMBL" id="EXG81356.1"/>
    </source>
</evidence>
<feature type="signal peptide" evidence="1">
    <location>
        <begin position="1"/>
        <end position="25"/>
    </location>
</feature>
<organism evidence="2 3">
    <name type="scientific">Cryptosporangium arvum DSM 44712</name>
    <dbReference type="NCBI Taxonomy" id="927661"/>
    <lineage>
        <taxon>Bacteria</taxon>
        <taxon>Bacillati</taxon>
        <taxon>Actinomycetota</taxon>
        <taxon>Actinomycetes</taxon>
        <taxon>Cryptosporangiales</taxon>
        <taxon>Cryptosporangiaceae</taxon>
        <taxon>Cryptosporangium</taxon>
    </lineage>
</organism>
<keyword evidence="3" id="KW-1185">Reference proteome</keyword>
<proteinExistence type="predicted"/>
<evidence type="ECO:0000256" key="1">
    <source>
        <dbReference type="SAM" id="SignalP"/>
    </source>
</evidence>
<protein>
    <recommendedName>
        <fullName evidence="4">Small secreted protein</fullName>
    </recommendedName>
</protein>
<accession>A0A011AH74</accession>
<evidence type="ECO:0008006" key="4">
    <source>
        <dbReference type="Google" id="ProtNLM"/>
    </source>
</evidence>
<keyword evidence="1" id="KW-0732">Signal</keyword>
<gene>
    <name evidence="2" type="ORF">CryarDRAFT_2467</name>
</gene>
<comment type="caution">
    <text evidence="2">The sequence shown here is derived from an EMBL/GenBank/DDBJ whole genome shotgun (WGS) entry which is preliminary data.</text>
</comment>
<dbReference type="AlphaFoldDB" id="A0A011AH74"/>
<name>A0A011AH74_9ACTN</name>
<dbReference type="HOGENOM" id="CLU_186189_3_2_11"/>
<evidence type="ECO:0000313" key="3">
    <source>
        <dbReference type="Proteomes" id="UP000021053"/>
    </source>
</evidence>
<feature type="chain" id="PRO_5001459487" description="Small secreted protein" evidence="1">
    <location>
        <begin position="26"/>
        <end position="51"/>
    </location>
</feature>